<dbReference type="InterPro" id="IPR002123">
    <property type="entry name" value="Plipid/glycerol_acylTrfase"/>
</dbReference>
<dbReference type="SMART" id="SM00563">
    <property type="entry name" value="PlsC"/>
    <property type="match status" value="1"/>
</dbReference>
<gene>
    <name evidence="5" type="ORF">HUG15_11465</name>
</gene>
<dbReference type="Proteomes" id="UP000595823">
    <property type="component" value="Chromosome"/>
</dbReference>
<dbReference type="RefSeq" id="WP_200128741.1">
    <property type="nucleotide sequence ID" value="NZ_CP054705.1"/>
</dbReference>
<dbReference type="PANTHER" id="PTHR10434">
    <property type="entry name" value="1-ACYL-SN-GLYCEROL-3-PHOSPHATE ACYLTRANSFERASE"/>
    <property type="match status" value="1"/>
</dbReference>
<feature type="domain" description="Phospholipid/glycerol acyltransferase" evidence="4">
    <location>
        <begin position="37"/>
        <end position="158"/>
    </location>
</feature>
<dbReference type="PANTHER" id="PTHR10434:SF11">
    <property type="entry name" value="1-ACYL-SN-GLYCEROL-3-PHOSPHATE ACYLTRANSFERASE"/>
    <property type="match status" value="1"/>
</dbReference>
<evidence type="ECO:0000256" key="2">
    <source>
        <dbReference type="ARBA" id="ARBA00023315"/>
    </source>
</evidence>
<keyword evidence="3" id="KW-1133">Transmembrane helix</keyword>
<protein>
    <submittedName>
        <fullName evidence="5">1-acyl-sn-glycerol-3-phosphate acyltransferase</fullName>
    </submittedName>
</protein>
<dbReference type="Pfam" id="PF01553">
    <property type="entry name" value="Acyltransferase"/>
    <property type="match status" value="1"/>
</dbReference>
<feature type="transmembrane region" description="Helical" evidence="3">
    <location>
        <begin position="6"/>
        <end position="25"/>
    </location>
</feature>
<dbReference type="EMBL" id="CP054705">
    <property type="protein sequence ID" value="QQK76116.1"/>
    <property type="molecule type" value="Genomic_DNA"/>
</dbReference>
<evidence type="ECO:0000259" key="4">
    <source>
        <dbReference type="SMART" id="SM00563"/>
    </source>
</evidence>
<keyword evidence="3" id="KW-0472">Membrane</keyword>
<reference evidence="5 6" key="1">
    <citation type="submission" date="2020-06" db="EMBL/GenBank/DDBJ databases">
        <title>Genomic analysis of Salicibibacter sp. NKC5-3.</title>
        <authorList>
            <person name="Oh Y.J."/>
        </authorList>
    </citation>
    <scope>NUCLEOTIDE SEQUENCE [LARGE SCALE GENOMIC DNA]</scope>
    <source>
        <strain evidence="5 6">NKC5-3</strain>
    </source>
</reference>
<name>A0A7T6Z3J2_9BACI</name>
<evidence type="ECO:0000313" key="5">
    <source>
        <dbReference type="EMBL" id="QQK76116.1"/>
    </source>
</evidence>
<organism evidence="5 6">
    <name type="scientific">Salicibibacter cibarius</name>
    <dbReference type="NCBI Taxonomy" id="2743000"/>
    <lineage>
        <taxon>Bacteria</taxon>
        <taxon>Bacillati</taxon>
        <taxon>Bacillota</taxon>
        <taxon>Bacilli</taxon>
        <taxon>Bacillales</taxon>
        <taxon>Bacillaceae</taxon>
        <taxon>Salicibibacter</taxon>
    </lineage>
</organism>
<dbReference type="KEGG" id="scia:HUG15_11465"/>
<keyword evidence="3" id="KW-0812">Transmembrane</keyword>
<dbReference type="GO" id="GO:0006654">
    <property type="term" value="P:phosphatidic acid biosynthetic process"/>
    <property type="evidence" value="ECO:0007669"/>
    <property type="project" value="TreeGrafter"/>
</dbReference>
<accession>A0A7T6Z3J2</accession>
<evidence type="ECO:0000313" key="6">
    <source>
        <dbReference type="Proteomes" id="UP000595823"/>
    </source>
</evidence>
<evidence type="ECO:0000256" key="1">
    <source>
        <dbReference type="ARBA" id="ARBA00022679"/>
    </source>
</evidence>
<evidence type="ECO:0000256" key="3">
    <source>
        <dbReference type="SAM" id="Phobius"/>
    </source>
</evidence>
<proteinExistence type="predicted"/>
<dbReference type="SUPFAM" id="SSF69593">
    <property type="entry name" value="Glycerol-3-phosphate (1)-acyltransferase"/>
    <property type="match status" value="1"/>
</dbReference>
<sequence>MPWLQKLFFIFMVKPILLIVLGINLHHPDRLPKDGPAVLIANHNSHMDTPLLMNLFPLSKLPNVRPIAAADYFFKTRWLAWFATNIMNIIPIARRGDKKQGDPLEPLSDALDRGEVLIFFPEGTRGEPEQMTELKSGLAHLIKRHPHVPVHPIFTHGLGKAMPKGDPLIVPFTANIHIGEPLFWQGDREQFMAAASDRFRTLKEEGNYGEWE</sequence>
<dbReference type="AlphaFoldDB" id="A0A7T6Z3J2"/>
<keyword evidence="2 5" id="KW-0012">Acyltransferase</keyword>
<keyword evidence="1 5" id="KW-0808">Transferase</keyword>
<dbReference type="CDD" id="cd07989">
    <property type="entry name" value="LPLAT_AGPAT-like"/>
    <property type="match status" value="1"/>
</dbReference>
<keyword evidence="6" id="KW-1185">Reference proteome</keyword>
<dbReference type="GO" id="GO:0003841">
    <property type="term" value="F:1-acylglycerol-3-phosphate O-acyltransferase activity"/>
    <property type="evidence" value="ECO:0007669"/>
    <property type="project" value="TreeGrafter"/>
</dbReference>